<dbReference type="PANTHER" id="PTHR13245">
    <property type="entry name" value="RRP15-LIKE PROTEIN"/>
    <property type="match status" value="1"/>
</dbReference>
<feature type="region of interest" description="Disordered" evidence="3">
    <location>
        <begin position="223"/>
        <end position="246"/>
    </location>
</feature>
<reference evidence="4" key="1">
    <citation type="submission" date="2021-04" db="EMBL/GenBank/DDBJ databases">
        <authorList>
            <consortium name="Wellcome Sanger Institute Data Sharing"/>
        </authorList>
    </citation>
    <scope>NUCLEOTIDE SEQUENCE [LARGE SCALE GENOMIC DNA]</scope>
</reference>
<dbReference type="FunCoup" id="A0A665T4I9">
    <property type="interactions" value="413"/>
</dbReference>
<name>A0A665T4I9_ECHNA</name>
<dbReference type="RefSeq" id="XP_029361262.1">
    <property type="nucleotide sequence ID" value="XM_029505402.1"/>
</dbReference>
<keyword evidence="5" id="KW-1185">Reference proteome</keyword>
<feature type="compositionally biased region" description="Basic and acidic residues" evidence="3">
    <location>
        <begin position="223"/>
        <end position="238"/>
    </location>
</feature>
<dbReference type="GO" id="GO:0000460">
    <property type="term" value="P:maturation of 5.8S rRNA"/>
    <property type="evidence" value="ECO:0007669"/>
    <property type="project" value="TreeGrafter"/>
</dbReference>
<evidence type="ECO:0000256" key="1">
    <source>
        <dbReference type="ARBA" id="ARBA00007462"/>
    </source>
</evidence>
<dbReference type="PANTHER" id="PTHR13245:SF14">
    <property type="entry name" value="RRP15-LIKE PROTEIN"/>
    <property type="match status" value="1"/>
</dbReference>
<accession>A0A665T4I9</accession>
<dbReference type="OrthoDB" id="20949at2759"/>
<dbReference type="InterPro" id="IPR012459">
    <property type="entry name" value="Rrp15"/>
</dbReference>
<feature type="compositionally biased region" description="Basic residues" evidence="3">
    <location>
        <begin position="1"/>
        <end position="10"/>
    </location>
</feature>
<dbReference type="Proteomes" id="UP000472264">
    <property type="component" value="Chromosome 6"/>
</dbReference>
<gene>
    <name evidence="4" type="primary">rrp15</name>
</gene>
<proteinExistence type="inferred from homology"/>
<evidence type="ECO:0000313" key="5">
    <source>
        <dbReference type="Proteomes" id="UP000472264"/>
    </source>
</evidence>
<dbReference type="GO" id="GO:0000470">
    <property type="term" value="P:maturation of LSU-rRNA"/>
    <property type="evidence" value="ECO:0007669"/>
    <property type="project" value="TreeGrafter"/>
</dbReference>
<dbReference type="GeneID" id="115045615"/>
<evidence type="ECO:0000313" key="4">
    <source>
        <dbReference type="Ensembl" id="ENSENLP00000000437.1"/>
    </source>
</evidence>
<feature type="region of interest" description="Disordered" evidence="3">
    <location>
        <begin position="1"/>
        <end position="108"/>
    </location>
</feature>
<dbReference type="Ensembl" id="ENSENLT00000000518.1">
    <property type="protein sequence ID" value="ENSENLP00000000437.1"/>
    <property type="gene ID" value="ENSENLG00000000322.1"/>
</dbReference>
<protein>
    <recommendedName>
        <fullName evidence="2">RRP15-like protein</fullName>
    </recommendedName>
</protein>
<feature type="compositionally biased region" description="Acidic residues" evidence="3">
    <location>
        <begin position="33"/>
        <end position="44"/>
    </location>
</feature>
<sequence length="246" mass="28051">MMASWMRKHVRVSEPESEDTSAQTDSEGRNDAESSDDEEAEDDNGGGADKDDNSNPNAGWAEAMAKIIGKKTLDSTRSNIIMKKNKDLGKEKKREQNEQLERRKQVDRRQAWEMMCREKPNMVKNREAERALQRIATRGVVQLFNAVRKHQKTMDDKVKEVGGSERKRAKVLCSVSKRDFIDVLRRTEEGSGDVIRSEWEEASGEKPDWSVLRDDFMMSATMKDWDKESDKEEAEVHRGVGGGRGT</sequence>
<organism evidence="4 5">
    <name type="scientific">Echeneis naucrates</name>
    <name type="common">Live sharksucker</name>
    <dbReference type="NCBI Taxonomy" id="173247"/>
    <lineage>
        <taxon>Eukaryota</taxon>
        <taxon>Metazoa</taxon>
        <taxon>Chordata</taxon>
        <taxon>Craniata</taxon>
        <taxon>Vertebrata</taxon>
        <taxon>Euteleostomi</taxon>
        <taxon>Actinopterygii</taxon>
        <taxon>Neopterygii</taxon>
        <taxon>Teleostei</taxon>
        <taxon>Neoteleostei</taxon>
        <taxon>Acanthomorphata</taxon>
        <taxon>Carangaria</taxon>
        <taxon>Carangiformes</taxon>
        <taxon>Echeneidae</taxon>
        <taxon>Echeneis</taxon>
    </lineage>
</organism>
<dbReference type="OMA" id="NAGWADC"/>
<reference evidence="4" key="3">
    <citation type="submission" date="2025-09" db="UniProtKB">
        <authorList>
            <consortium name="Ensembl"/>
        </authorList>
    </citation>
    <scope>IDENTIFICATION</scope>
</reference>
<dbReference type="AlphaFoldDB" id="A0A665T4I9"/>
<feature type="compositionally biased region" description="Basic and acidic residues" evidence="3">
    <location>
        <begin position="84"/>
        <end position="108"/>
    </location>
</feature>
<reference evidence="4" key="2">
    <citation type="submission" date="2025-08" db="UniProtKB">
        <authorList>
            <consortium name="Ensembl"/>
        </authorList>
    </citation>
    <scope>IDENTIFICATION</scope>
</reference>
<comment type="similarity">
    <text evidence="1">Belongs to the RRP15 family.</text>
</comment>
<evidence type="ECO:0000256" key="2">
    <source>
        <dbReference type="ARBA" id="ARBA00017475"/>
    </source>
</evidence>
<dbReference type="InParanoid" id="A0A665T4I9"/>
<dbReference type="Pfam" id="PF07890">
    <property type="entry name" value="Rrp15p"/>
    <property type="match status" value="1"/>
</dbReference>
<dbReference type="CTD" id="51018"/>
<dbReference type="GO" id="GO:0030687">
    <property type="term" value="C:preribosome, large subunit precursor"/>
    <property type="evidence" value="ECO:0007669"/>
    <property type="project" value="TreeGrafter"/>
</dbReference>
<evidence type="ECO:0000256" key="3">
    <source>
        <dbReference type="SAM" id="MobiDB-lite"/>
    </source>
</evidence>